<keyword evidence="5 16" id="KW-0418">Kinase</keyword>
<dbReference type="Gene3D" id="3.10.110.10">
    <property type="entry name" value="Ubiquitin Conjugating Enzyme"/>
    <property type="match status" value="1"/>
</dbReference>
<feature type="compositionally biased region" description="Low complexity" evidence="12">
    <location>
        <begin position="191"/>
        <end position="209"/>
    </location>
</feature>
<feature type="binding site" evidence="10">
    <location>
        <position position="570"/>
    </location>
    <ligand>
        <name>ATP</name>
        <dbReference type="ChEBI" id="CHEBI:30616"/>
    </ligand>
</feature>
<evidence type="ECO:0000259" key="13">
    <source>
        <dbReference type="PROSITE" id="PS50011"/>
    </source>
</evidence>
<dbReference type="PROSITE" id="PS00108">
    <property type="entry name" value="PROTEIN_KINASE_ST"/>
    <property type="match status" value="1"/>
</dbReference>
<dbReference type="InterPro" id="IPR011009">
    <property type="entry name" value="Kinase-like_dom_sf"/>
</dbReference>
<dbReference type="CDD" id="cd23823">
    <property type="entry name" value="RWD_GCN2"/>
    <property type="match status" value="1"/>
</dbReference>
<comment type="catalytic activity">
    <reaction evidence="9">
        <text>L-seryl-[protein] + ATP = O-phospho-L-seryl-[protein] + ADP + H(+)</text>
        <dbReference type="Rhea" id="RHEA:17989"/>
        <dbReference type="Rhea" id="RHEA-COMP:9863"/>
        <dbReference type="Rhea" id="RHEA-COMP:11604"/>
        <dbReference type="ChEBI" id="CHEBI:15378"/>
        <dbReference type="ChEBI" id="CHEBI:29999"/>
        <dbReference type="ChEBI" id="CHEBI:30616"/>
        <dbReference type="ChEBI" id="CHEBI:83421"/>
        <dbReference type="ChEBI" id="CHEBI:456216"/>
        <dbReference type="EC" id="2.7.11.1"/>
    </reaction>
</comment>
<keyword evidence="11" id="KW-0175">Coiled coil</keyword>
<dbReference type="Gene3D" id="3.30.200.20">
    <property type="entry name" value="Phosphorylase Kinase, domain 1"/>
    <property type="match status" value="1"/>
</dbReference>
<evidence type="ECO:0000313" key="15">
    <source>
        <dbReference type="Proteomes" id="UP001652661"/>
    </source>
</evidence>
<dbReference type="Pfam" id="PF05773">
    <property type="entry name" value="RWD"/>
    <property type="match status" value="1"/>
</dbReference>
<accession>A0ABM3C5B7</accession>
<dbReference type="PANTHER" id="PTHR11042">
    <property type="entry name" value="EUKARYOTIC TRANSLATION INITIATION FACTOR 2-ALPHA KINASE EIF2-ALPHA KINASE -RELATED"/>
    <property type="match status" value="1"/>
</dbReference>
<evidence type="ECO:0000256" key="2">
    <source>
        <dbReference type="ARBA" id="ARBA00022527"/>
    </source>
</evidence>
<evidence type="ECO:0000256" key="11">
    <source>
        <dbReference type="SAM" id="Coils"/>
    </source>
</evidence>
<evidence type="ECO:0000313" key="16">
    <source>
        <dbReference type="RefSeq" id="XP_041631048.1"/>
    </source>
</evidence>
<dbReference type="PROSITE" id="PS50908">
    <property type="entry name" value="RWD"/>
    <property type="match status" value="1"/>
</dbReference>
<evidence type="ECO:0000256" key="4">
    <source>
        <dbReference type="ARBA" id="ARBA00022741"/>
    </source>
</evidence>
<dbReference type="SMART" id="SM00220">
    <property type="entry name" value="S_TKc"/>
    <property type="match status" value="1"/>
</dbReference>
<evidence type="ECO:0000256" key="7">
    <source>
        <dbReference type="ARBA" id="ARBA00037982"/>
    </source>
</evidence>
<keyword evidence="3" id="KW-0808">Transferase</keyword>
<protein>
    <recommendedName>
        <fullName evidence="1">non-specific serine/threonine protein kinase</fullName>
        <ecNumber evidence="1">2.7.11.1</ecNumber>
    </recommendedName>
</protein>
<feature type="region of interest" description="Disordered" evidence="12">
    <location>
        <begin position="1445"/>
        <end position="1474"/>
    </location>
</feature>
<feature type="coiled-coil region" evidence="11">
    <location>
        <begin position="90"/>
        <end position="163"/>
    </location>
</feature>
<dbReference type="SUPFAM" id="SSF56112">
    <property type="entry name" value="Protein kinase-like (PK-like)"/>
    <property type="match status" value="2"/>
</dbReference>
<dbReference type="CDD" id="cd14046">
    <property type="entry name" value="STKc_EIF2AK4_GCN2_rpt2"/>
    <property type="match status" value="1"/>
</dbReference>
<dbReference type="InterPro" id="IPR016255">
    <property type="entry name" value="Gcn2"/>
</dbReference>
<feature type="domain" description="Protein kinase" evidence="13">
    <location>
        <begin position="541"/>
        <end position="918"/>
    </location>
</feature>
<evidence type="ECO:0000256" key="12">
    <source>
        <dbReference type="SAM" id="MobiDB-lite"/>
    </source>
</evidence>
<feature type="domain" description="RWD" evidence="14">
    <location>
        <begin position="13"/>
        <end position="127"/>
    </location>
</feature>
<dbReference type="InterPro" id="IPR000719">
    <property type="entry name" value="Prot_kinase_dom"/>
</dbReference>
<dbReference type="Gene3D" id="1.10.510.10">
    <property type="entry name" value="Transferase(Phosphotransferase) domain 1"/>
    <property type="match status" value="2"/>
</dbReference>
<sequence length="1610" mass="181109">MAAKESFRERQTQELEVIKAIFGGDVEDLRPQTNAAVWKPTDIKIRLTPLRDSSNGLEAYVCTKLHVTCPSKYPKLPPKIMLEESKGMSDQLLEALLNQLQAQSQELRGEVMIYELAQTVQAFLLEHNKPPKGSFYDQMLQDKQKREQELLDMQRQRESLQRQTLMDEVERRKEMFKTEAKRRGEPRRSMSESNPRHPSSSESSENSSPYYRGHIYPSKCLDHRNTETLYFHKVGRQIQRGCCLGECWTFKIIWELVVKSNPFPGHSQRGCIAYTGIDMHCGQLLYITEWNIKYCQLEQPCSGGGKCHWSSETKCAGNHRVDEVIASIEKQVATLAQLQHKNLIAYECVLCIKRKEGLLVYLVQDFLLGTSVFSISSSLGWCMDGARMVARGMLDALIFLHNKGISHSHLLDSTVFMDNTGNVRCSDYSLVPNLLELLSGPGQSSNRGDLPALGALVESLMPTNSYEMRDFVDKCNSDRTLSASELLEHPFLRFYVDNGQQQQLVQLPQQRHPNPGQRVATALPYQIPTLALSQSRLRTEFEVLMYLGKGAFGDVLKVRNILDNREYAIKRIPLPARSRQLYKKMTREVELLSRLNHENVVRYFNSWIESVDDADAAEMDKLLGGEWSQSQQELSGKPAKSPQLGPTIEEDEDEEDSSSSMWNAYMPALEDSDSDGIEFVDSNGQVAVYDNEEEEEDSTRGKTSSPKPLMQVMYIQMEFCEKCTLRTAIDDNLFDDTDRLWRLFREIAEGLSHIHQQGIIHRDLKPVNIFLDSHDQIKIGDFGLATTSFLALQAHEYPAPVPVHNITSAEDGTGTGKVGTTLYVAPELTGNASKSVYNQKVDMYTLGIILFEMCQPPFDTSMERAQTIMALRTESISIPERMLKDPKYEKTVKMLQWLLSHDPAQRPTAEELLISDLVPPAQLEANELQEMIRHALANPQSKAYKNLVARCLQQESDEVLEHTYHLGSSRAMKSWNSIVIDDIVSLNPVIEFVKAKVVNLFRKHGAIEVDSPLLSPLSARNSRAYASANAVHLMTHSGCVVVLPCDLRTQFARHVTMNGVNLIRRYCVDRVYREERVFNFHPKQSYECSFDIIAPTTGSHLVDAELLSLAFEITSELPRLRERNLAIRMNHTNLLRAILIYCNVPKSQYEALFEGTLDFIESRISRFQFHSSITLIMEKSRTSAQTLMDMLLANFLLTGSRSTVDDSALKALMRGKGEAASLARGALRELETVVGLAYSLGVTCPIHIWAGLPLSFERASSGGIVWQMTADLKPNRSGHPSVLAIGERYDAMLHEFQRQAQSFNCALPSRGVLSGAGMTFYLDKLVAAVEYAKDCRAIDVGICVCGTRPPLKDVTYIMRLLWSVGIRCGIVEAASEVGDEAQDLARLGALHVILVAENGSLRVRSFERDRFQERHLTRTELVEFIEKLLRTEAISGATVDNSSQVFNTSAGGGGGGGGSSGGKERGENGLSTSASNATIKNSYSYSQLPNLQVSFLTHEKPTANYKRRLENQVAQQMSSTLAQFIKKETFVVLVVELPPAVVNAIVGAINPREIRKKETEPEINFVIERFPKYKRYISDINDEVMDYLTDAKTPIVALYSISDSYYRVII</sequence>
<feature type="compositionally biased region" description="Basic and acidic residues" evidence="12">
    <location>
        <begin position="168"/>
        <end position="190"/>
    </location>
</feature>
<gene>
    <name evidence="16" type="primary">Gcn2</name>
</gene>
<evidence type="ECO:0000256" key="5">
    <source>
        <dbReference type="ARBA" id="ARBA00022777"/>
    </source>
</evidence>
<comment type="similarity">
    <text evidence="7">Belongs to the protein kinase superfamily. Ser/Thr protein kinase family. GCN2 subfamily.</text>
</comment>
<dbReference type="Pfam" id="PF00069">
    <property type="entry name" value="Pkinase"/>
    <property type="match status" value="2"/>
</dbReference>
<keyword evidence="6 10" id="KW-0067">ATP-binding</keyword>
<dbReference type="GO" id="GO:0016301">
    <property type="term" value="F:kinase activity"/>
    <property type="evidence" value="ECO:0007669"/>
    <property type="project" value="UniProtKB-KW"/>
</dbReference>
<evidence type="ECO:0000256" key="8">
    <source>
        <dbReference type="ARBA" id="ARBA00047899"/>
    </source>
</evidence>
<dbReference type="Gene3D" id="3.30.930.10">
    <property type="entry name" value="Bira Bifunctional Protein, Domain 2"/>
    <property type="match status" value="1"/>
</dbReference>
<reference evidence="16" key="1">
    <citation type="submission" date="2025-08" db="UniProtKB">
        <authorList>
            <consortium name="RefSeq"/>
        </authorList>
    </citation>
    <scope>IDENTIFICATION</scope>
    <source>
        <strain evidence="16">14028-0561.14</strain>
        <tissue evidence="16">Whole fly</tissue>
    </source>
</reference>
<dbReference type="InterPro" id="IPR050339">
    <property type="entry name" value="CC_SR_Kinase"/>
</dbReference>
<keyword evidence="4 10" id="KW-0547">Nucleotide-binding</keyword>
<dbReference type="PROSITE" id="PS00107">
    <property type="entry name" value="PROTEIN_KINASE_ATP"/>
    <property type="match status" value="1"/>
</dbReference>
<dbReference type="Proteomes" id="UP001652661">
    <property type="component" value="Chromosome 3R"/>
</dbReference>
<dbReference type="InterPro" id="IPR045864">
    <property type="entry name" value="aa-tRNA-synth_II/BPL/LPL"/>
</dbReference>
<dbReference type="SUPFAM" id="SSF54495">
    <property type="entry name" value="UBC-like"/>
    <property type="match status" value="1"/>
</dbReference>
<proteinExistence type="inferred from homology"/>
<feature type="compositionally biased region" description="Acidic residues" evidence="12">
    <location>
        <begin position="648"/>
        <end position="657"/>
    </location>
</feature>
<dbReference type="SMART" id="SM00591">
    <property type="entry name" value="RWD"/>
    <property type="match status" value="1"/>
</dbReference>
<evidence type="ECO:0000256" key="10">
    <source>
        <dbReference type="PROSITE-ProRule" id="PRU10141"/>
    </source>
</evidence>
<feature type="region of interest" description="Disordered" evidence="12">
    <location>
        <begin position="627"/>
        <end position="660"/>
    </location>
</feature>
<dbReference type="PIRSF" id="PIRSF000660">
    <property type="entry name" value="Ser/Thr_PK_GCN2"/>
    <property type="match status" value="1"/>
</dbReference>
<dbReference type="InterPro" id="IPR017441">
    <property type="entry name" value="Protein_kinase_ATP_BS"/>
</dbReference>
<evidence type="ECO:0000256" key="3">
    <source>
        <dbReference type="ARBA" id="ARBA00022679"/>
    </source>
</evidence>
<evidence type="ECO:0000259" key="14">
    <source>
        <dbReference type="PROSITE" id="PS50908"/>
    </source>
</evidence>
<dbReference type="InterPro" id="IPR016135">
    <property type="entry name" value="UBQ-conjugating_enzyme/RWD"/>
</dbReference>
<feature type="compositionally biased region" description="Gly residues" evidence="12">
    <location>
        <begin position="1450"/>
        <end position="1461"/>
    </location>
</feature>
<keyword evidence="15" id="KW-1185">Reference proteome</keyword>
<dbReference type="PANTHER" id="PTHR11042:SF136">
    <property type="entry name" value="EIF-2-ALPHA KINASE GCN2"/>
    <property type="match status" value="1"/>
</dbReference>
<dbReference type="PROSITE" id="PS50011">
    <property type="entry name" value="PROTEIN_KINASE_DOM"/>
    <property type="match status" value="1"/>
</dbReference>
<organism evidence="15 16">
    <name type="scientific">Drosophila kikkawai</name>
    <name type="common">Fruit fly</name>
    <dbReference type="NCBI Taxonomy" id="30033"/>
    <lineage>
        <taxon>Eukaryota</taxon>
        <taxon>Metazoa</taxon>
        <taxon>Ecdysozoa</taxon>
        <taxon>Arthropoda</taxon>
        <taxon>Hexapoda</taxon>
        <taxon>Insecta</taxon>
        <taxon>Pterygota</taxon>
        <taxon>Neoptera</taxon>
        <taxon>Endopterygota</taxon>
        <taxon>Diptera</taxon>
        <taxon>Brachycera</taxon>
        <taxon>Muscomorpha</taxon>
        <taxon>Ephydroidea</taxon>
        <taxon>Drosophilidae</taxon>
        <taxon>Drosophila</taxon>
        <taxon>Sophophora</taxon>
    </lineage>
</organism>
<comment type="catalytic activity">
    <reaction evidence="8">
        <text>L-threonyl-[protein] + ATP = O-phospho-L-threonyl-[protein] + ADP + H(+)</text>
        <dbReference type="Rhea" id="RHEA:46608"/>
        <dbReference type="Rhea" id="RHEA-COMP:11060"/>
        <dbReference type="Rhea" id="RHEA-COMP:11605"/>
        <dbReference type="ChEBI" id="CHEBI:15378"/>
        <dbReference type="ChEBI" id="CHEBI:30013"/>
        <dbReference type="ChEBI" id="CHEBI:30616"/>
        <dbReference type="ChEBI" id="CHEBI:61977"/>
        <dbReference type="ChEBI" id="CHEBI:456216"/>
        <dbReference type="EC" id="2.7.11.1"/>
    </reaction>
</comment>
<dbReference type="RefSeq" id="XP_041631048.1">
    <property type="nucleotide sequence ID" value="XM_041775114.2"/>
</dbReference>
<dbReference type="EC" id="2.7.11.1" evidence="1"/>
<dbReference type="InterPro" id="IPR006575">
    <property type="entry name" value="RWD_dom"/>
</dbReference>
<dbReference type="InterPro" id="IPR008271">
    <property type="entry name" value="Ser/Thr_kinase_AS"/>
</dbReference>
<evidence type="ECO:0000256" key="1">
    <source>
        <dbReference type="ARBA" id="ARBA00012513"/>
    </source>
</evidence>
<evidence type="ECO:0000256" key="9">
    <source>
        <dbReference type="ARBA" id="ARBA00048679"/>
    </source>
</evidence>
<feature type="region of interest" description="Disordered" evidence="12">
    <location>
        <begin position="168"/>
        <end position="210"/>
    </location>
</feature>
<dbReference type="GeneID" id="108086032"/>
<evidence type="ECO:0000256" key="6">
    <source>
        <dbReference type="ARBA" id="ARBA00022840"/>
    </source>
</evidence>
<keyword evidence="2" id="KW-0723">Serine/threonine-protein kinase</keyword>
<dbReference type="SUPFAM" id="SSF55681">
    <property type="entry name" value="Class II aaRS and biotin synthetases"/>
    <property type="match status" value="1"/>
</dbReference>
<name>A0ABM3C5B7_DROKI</name>